<dbReference type="AlphaFoldDB" id="A0A286E0A8"/>
<keyword evidence="1" id="KW-0378">Hydrolase</keyword>
<protein>
    <submittedName>
        <fullName evidence="3">PAS domain S-box-containing protein</fullName>
    </submittedName>
</protein>
<dbReference type="Proteomes" id="UP000219072">
    <property type="component" value="Unassembled WGS sequence"/>
</dbReference>
<dbReference type="Pfam" id="PF08448">
    <property type="entry name" value="PAS_4"/>
    <property type="match status" value="1"/>
</dbReference>
<accession>A0A286E0A8</accession>
<organism evidence="3 4">
    <name type="scientific">Streptomyces zhaozhouensis</name>
    <dbReference type="NCBI Taxonomy" id="1300267"/>
    <lineage>
        <taxon>Bacteria</taxon>
        <taxon>Bacillati</taxon>
        <taxon>Actinomycetota</taxon>
        <taxon>Actinomycetes</taxon>
        <taxon>Kitasatosporales</taxon>
        <taxon>Streptomycetaceae</taxon>
        <taxon>Streptomyces</taxon>
    </lineage>
</organism>
<dbReference type="PROSITE" id="PS50112">
    <property type="entry name" value="PAS"/>
    <property type="match status" value="1"/>
</dbReference>
<dbReference type="OrthoDB" id="118142at2"/>
<dbReference type="CDD" id="cd00130">
    <property type="entry name" value="PAS"/>
    <property type="match status" value="1"/>
</dbReference>
<dbReference type="InterPro" id="IPR001932">
    <property type="entry name" value="PPM-type_phosphatase-like_dom"/>
</dbReference>
<dbReference type="SMART" id="SM00091">
    <property type="entry name" value="PAS"/>
    <property type="match status" value="1"/>
</dbReference>
<sequence length="412" mass="44909">MTESEVDYAAVYRAYPAPVALLRPDLTYVEVNDAYARTAGRSREQLLGRTFDEVFPDNPEEGDPSGTRNLRLSLERVAATGQTDPMAIQRFDVRPEEGAEGFAERYWSVVNAPVLDEHGKVRLLLHRVEEVTDLITSERAPRGTAAGERGRRMESDVLSRAGELQASNERLRAAHAQEQEVALSLQRSMLPPTDLRLSHDSAVRYRPASAVMNVCGDWYDIIELSEEQITLAVGDVVGHGLEAAGVMGQLRSALSAVARASGSPSRSLDVLDLYARSVPGAQSTTVVKLFVDWGSHTLTYASAGHPPAALARTDGRVDFLDQAVNPPLAALPTHGDAVEASTSFRAGDVLVTYTDGLVERRDEDIDRGLQRLADALRRHRHEDAESLADALLADMLPPEGTEDDTALVILRL</sequence>
<dbReference type="EMBL" id="OCNE01000016">
    <property type="protein sequence ID" value="SOD64300.1"/>
    <property type="molecule type" value="Genomic_DNA"/>
</dbReference>
<dbReference type="Pfam" id="PF07228">
    <property type="entry name" value="SpoIIE"/>
    <property type="match status" value="1"/>
</dbReference>
<evidence type="ECO:0000256" key="1">
    <source>
        <dbReference type="ARBA" id="ARBA00022801"/>
    </source>
</evidence>
<proteinExistence type="predicted"/>
<dbReference type="GO" id="GO:0016791">
    <property type="term" value="F:phosphatase activity"/>
    <property type="evidence" value="ECO:0007669"/>
    <property type="project" value="TreeGrafter"/>
</dbReference>
<gene>
    <name evidence="3" type="ORF">SAMN06297387_11624</name>
</gene>
<evidence type="ECO:0000259" key="2">
    <source>
        <dbReference type="PROSITE" id="PS50112"/>
    </source>
</evidence>
<dbReference type="SUPFAM" id="SSF55785">
    <property type="entry name" value="PYP-like sensor domain (PAS domain)"/>
    <property type="match status" value="1"/>
</dbReference>
<feature type="domain" description="PAS" evidence="2">
    <location>
        <begin position="4"/>
        <end position="58"/>
    </location>
</feature>
<dbReference type="InterPro" id="IPR052016">
    <property type="entry name" value="Bact_Sigma-Reg"/>
</dbReference>
<keyword evidence="4" id="KW-1185">Reference proteome</keyword>
<dbReference type="Gene3D" id="3.60.40.10">
    <property type="entry name" value="PPM-type phosphatase domain"/>
    <property type="match status" value="1"/>
</dbReference>
<dbReference type="InterPro" id="IPR035965">
    <property type="entry name" value="PAS-like_dom_sf"/>
</dbReference>
<dbReference type="InterPro" id="IPR013656">
    <property type="entry name" value="PAS_4"/>
</dbReference>
<dbReference type="InterPro" id="IPR036457">
    <property type="entry name" value="PPM-type-like_dom_sf"/>
</dbReference>
<dbReference type="Gene3D" id="3.30.450.20">
    <property type="entry name" value="PAS domain"/>
    <property type="match status" value="1"/>
</dbReference>
<dbReference type="SUPFAM" id="SSF81606">
    <property type="entry name" value="PP2C-like"/>
    <property type="match status" value="1"/>
</dbReference>
<name>A0A286E0A8_9ACTN</name>
<reference evidence="3 4" key="1">
    <citation type="submission" date="2017-09" db="EMBL/GenBank/DDBJ databases">
        <authorList>
            <person name="Ehlers B."/>
            <person name="Leendertz F.H."/>
        </authorList>
    </citation>
    <scope>NUCLEOTIDE SEQUENCE [LARGE SCALE GENOMIC DNA]</scope>
    <source>
        <strain evidence="3 4">CGMCC 4.7095</strain>
    </source>
</reference>
<dbReference type="SMART" id="SM00331">
    <property type="entry name" value="PP2C_SIG"/>
    <property type="match status" value="1"/>
</dbReference>
<dbReference type="PANTHER" id="PTHR43156">
    <property type="entry name" value="STAGE II SPORULATION PROTEIN E-RELATED"/>
    <property type="match status" value="1"/>
</dbReference>
<dbReference type="RefSeq" id="WP_097232866.1">
    <property type="nucleotide sequence ID" value="NZ_OCNE01000016.1"/>
</dbReference>
<evidence type="ECO:0000313" key="3">
    <source>
        <dbReference type="EMBL" id="SOD64300.1"/>
    </source>
</evidence>
<dbReference type="InterPro" id="IPR000014">
    <property type="entry name" value="PAS"/>
</dbReference>
<dbReference type="PANTHER" id="PTHR43156:SF2">
    <property type="entry name" value="STAGE II SPORULATION PROTEIN E"/>
    <property type="match status" value="1"/>
</dbReference>
<evidence type="ECO:0000313" key="4">
    <source>
        <dbReference type="Proteomes" id="UP000219072"/>
    </source>
</evidence>